<organism evidence="1">
    <name type="scientific">Anopheles coluzzii</name>
    <name type="common">African malaria mosquito</name>
    <dbReference type="NCBI Taxonomy" id="1518534"/>
    <lineage>
        <taxon>Eukaryota</taxon>
        <taxon>Metazoa</taxon>
        <taxon>Ecdysozoa</taxon>
        <taxon>Arthropoda</taxon>
        <taxon>Hexapoda</taxon>
        <taxon>Insecta</taxon>
        <taxon>Pterygota</taxon>
        <taxon>Neoptera</taxon>
        <taxon>Endopterygota</taxon>
        <taxon>Diptera</taxon>
        <taxon>Nematocera</taxon>
        <taxon>Culicoidea</taxon>
        <taxon>Culicidae</taxon>
        <taxon>Anophelinae</taxon>
        <taxon>Anopheles</taxon>
    </lineage>
</organism>
<reference evidence="1" key="1">
    <citation type="submission" date="2022-08" db="UniProtKB">
        <authorList>
            <consortium name="EnsemblMetazoa"/>
        </authorList>
    </citation>
    <scope>IDENTIFICATION</scope>
</reference>
<name>A0A8W7PI44_ANOCL</name>
<accession>A0A8W7PI44</accession>
<dbReference type="EnsemblMetazoa" id="ACOM031859-RA">
    <property type="protein sequence ID" value="ACOM031859-PA.1"/>
    <property type="gene ID" value="ACOM031859"/>
</dbReference>
<dbReference type="AlphaFoldDB" id="A0A8W7PI44"/>
<protein>
    <submittedName>
        <fullName evidence="1">Uncharacterized protein</fullName>
    </submittedName>
</protein>
<sequence length="160" mass="16587">MSLMRQAERLKNARNIATHLLLPAPPPPSGPIVRSRIDSVLALETLSIPGLRLPCCCLCSAIGDFIRCSPLYSFDTFSPSPSPATVSSCVATPIEPCPSPPPPPAPWLVSVSVVSSCSCEPSVTFVIVCGAIVPPLPVSPSPPAPAPPAVGGRMLVNERA</sequence>
<proteinExistence type="predicted"/>
<evidence type="ECO:0000313" key="1">
    <source>
        <dbReference type="EnsemblMetazoa" id="ACOM031859-PA.1"/>
    </source>
</evidence>
<dbReference type="Proteomes" id="UP000075882">
    <property type="component" value="Unassembled WGS sequence"/>
</dbReference>